<dbReference type="SUPFAM" id="SSF52540">
    <property type="entry name" value="P-loop containing nucleoside triphosphate hydrolases"/>
    <property type="match status" value="2"/>
</dbReference>
<comment type="similarity">
    <text evidence="11">Belongs to the helicase family. DinG subfamily.</text>
</comment>
<dbReference type="InterPro" id="IPR011545">
    <property type="entry name" value="DEAD/DEAH_box_helicase_dom"/>
</dbReference>
<dbReference type="Pfam" id="PF13307">
    <property type="entry name" value="Helicase_C_2"/>
    <property type="match status" value="1"/>
</dbReference>
<keyword evidence="4" id="KW-0378">Hydrolase</keyword>
<evidence type="ECO:0000256" key="4">
    <source>
        <dbReference type="ARBA" id="ARBA00022801"/>
    </source>
</evidence>
<keyword evidence="5 16" id="KW-0347">Helicase</keyword>
<evidence type="ECO:0000256" key="3">
    <source>
        <dbReference type="ARBA" id="ARBA00022741"/>
    </source>
</evidence>
<dbReference type="AlphaFoldDB" id="A0A6G6SKD5"/>
<proteinExistence type="inferred from homology"/>
<keyword evidence="8" id="KW-0411">Iron-sulfur</keyword>
<dbReference type="Pfam" id="PF00270">
    <property type="entry name" value="DEAD"/>
    <property type="match status" value="1"/>
</dbReference>
<keyword evidence="10" id="KW-0413">Isomerase</keyword>
<evidence type="ECO:0000256" key="11">
    <source>
        <dbReference type="ARBA" id="ARBA00038058"/>
    </source>
</evidence>
<evidence type="ECO:0000256" key="9">
    <source>
        <dbReference type="ARBA" id="ARBA00023125"/>
    </source>
</evidence>
<dbReference type="InterPro" id="IPR014013">
    <property type="entry name" value="Helic_SF1/SF2_ATP-bd_DinG/Rad3"/>
</dbReference>
<dbReference type="InterPro" id="IPR014001">
    <property type="entry name" value="Helicase_ATP-bd"/>
</dbReference>
<evidence type="ECO:0000256" key="1">
    <source>
        <dbReference type="ARBA" id="ARBA00001966"/>
    </source>
</evidence>
<dbReference type="InterPro" id="IPR010614">
    <property type="entry name" value="RAD3-like_helicase_DEAD"/>
</dbReference>
<dbReference type="Pfam" id="PF06733">
    <property type="entry name" value="DEAD_2"/>
    <property type="match status" value="1"/>
</dbReference>
<dbReference type="InterPro" id="IPR006555">
    <property type="entry name" value="ATP-dep_Helicase_C"/>
</dbReference>
<dbReference type="InterPro" id="IPR027417">
    <property type="entry name" value="P-loop_NTPase"/>
</dbReference>
<dbReference type="EC" id="5.6.2.3" evidence="12"/>
<dbReference type="FunFam" id="3.40.50.300:FF:000499">
    <property type="entry name" value="ATP-dependent DNA helicase"/>
    <property type="match status" value="1"/>
</dbReference>
<evidence type="ECO:0000256" key="7">
    <source>
        <dbReference type="ARBA" id="ARBA00023004"/>
    </source>
</evidence>
<comment type="catalytic activity">
    <reaction evidence="13">
        <text>ATP + H2O = ADP + phosphate + H(+)</text>
        <dbReference type="Rhea" id="RHEA:13065"/>
        <dbReference type="ChEBI" id="CHEBI:15377"/>
        <dbReference type="ChEBI" id="CHEBI:15378"/>
        <dbReference type="ChEBI" id="CHEBI:30616"/>
        <dbReference type="ChEBI" id="CHEBI:43474"/>
        <dbReference type="ChEBI" id="CHEBI:456216"/>
        <dbReference type="EC" id="5.6.2.3"/>
    </reaction>
</comment>
<feature type="domain" description="Helicase ATP-binding" evidence="15">
    <location>
        <begin position="12"/>
        <end position="274"/>
    </location>
</feature>
<keyword evidence="3" id="KW-0547">Nucleotide-binding</keyword>
<accession>A0A6G6SKD5</accession>
<evidence type="ECO:0000256" key="2">
    <source>
        <dbReference type="ARBA" id="ARBA00022723"/>
    </source>
</evidence>
<gene>
    <name evidence="16" type="ORF">GTH24_10055</name>
</gene>
<keyword evidence="6" id="KW-0067">ATP-binding</keyword>
<keyword evidence="17" id="KW-1185">Reference proteome</keyword>
<dbReference type="GO" id="GO:0016818">
    <property type="term" value="F:hydrolase activity, acting on acid anhydrides, in phosphorus-containing anhydrides"/>
    <property type="evidence" value="ECO:0007669"/>
    <property type="project" value="InterPro"/>
</dbReference>
<evidence type="ECO:0000256" key="13">
    <source>
        <dbReference type="ARBA" id="ARBA00048954"/>
    </source>
</evidence>
<keyword evidence="7" id="KW-0408">Iron</keyword>
<evidence type="ECO:0000256" key="5">
    <source>
        <dbReference type="ARBA" id="ARBA00022806"/>
    </source>
</evidence>
<dbReference type="OrthoDB" id="9805194at2"/>
<dbReference type="GO" id="GO:0006281">
    <property type="term" value="P:DNA repair"/>
    <property type="evidence" value="ECO:0007669"/>
    <property type="project" value="TreeGrafter"/>
</dbReference>
<dbReference type="Proteomes" id="UP000503287">
    <property type="component" value="Chromosome"/>
</dbReference>
<dbReference type="SMART" id="SM00491">
    <property type="entry name" value="HELICc2"/>
    <property type="match status" value="1"/>
</dbReference>
<dbReference type="EMBL" id="CP047344">
    <property type="protein sequence ID" value="QIF94216.1"/>
    <property type="molecule type" value="Genomic_DNA"/>
</dbReference>
<keyword evidence="2" id="KW-0479">Metal-binding</keyword>
<evidence type="ECO:0000256" key="6">
    <source>
        <dbReference type="ARBA" id="ARBA00022840"/>
    </source>
</evidence>
<evidence type="ECO:0000256" key="14">
    <source>
        <dbReference type="ARBA" id="ARBA00071792"/>
    </source>
</evidence>
<dbReference type="PANTHER" id="PTHR11472">
    <property type="entry name" value="DNA REPAIR DEAD HELICASE RAD3/XP-D SUBFAMILY MEMBER"/>
    <property type="match status" value="1"/>
</dbReference>
<evidence type="ECO:0000313" key="16">
    <source>
        <dbReference type="EMBL" id="QIF94216.1"/>
    </source>
</evidence>
<dbReference type="GO" id="GO:0051536">
    <property type="term" value="F:iron-sulfur cluster binding"/>
    <property type="evidence" value="ECO:0007669"/>
    <property type="project" value="UniProtKB-KW"/>
</dbReference>
<sequence>MPVSDDFAENGILTRTIPGFHPREAQRQMAKSITDIIDKQGVLIAEAGTGTGKTYAYLVPALRSGKKTIISTGSKALQDQLYSRDLPTIIEAINYDGNTALLKGRSNYLCLERLDQQMLSGGDLEAEVLSDVMYVRQWSTQTEDGDVSRCHSVAEDSRVWPLVTSTNDNCLGSDCPRYKECYVLSARKKAMDADIVVVNHHLFMADTVVKDTGFGELIPEAEIMIFDEAHQIPDIASHYFGQQLTSRQLFDLARDMTVAYRTEVRDQVQLQKSADRLTQMVMDFRLVLGETGYRGNLRELLQGGETKRFLTLLDDALELSYDVMKLSLGRSQLLDSAFERATVYRNRLKRLIDTTIPGYSYWFESYGRHFLLAITPLSVADKFRELIKSHKSSWVFTSATLSVNEQMSYYTDRLGLENATTLILNSPFDYQHQTLLCVPRYLPPLNQPYTAKRLAAMLTPVILKNQGRCFFLCTSHAMMRGLAEEFKASLPLPVLMQGEMSKTQLLQKFVSSGNALLVATQSFWEGVDVRGDTLSCVIIDKLPFTAPDDPLLRARIEDCELRGGDAFRDVQIPDAVISLKQGVGRLIRDVHDYGAIIVCDDRLVSRAYGEVFLSSLPPSPRTRSLEKTMSFLSQRAQQNEKQEILGS</sequence>
<dbReference type="PROSITE" id="PS51193">
    <property type="entry name" value="HELICASE_ATP_BIND_2"/>
    <property type="match status" value="1"/>
</dbReference>
<dbReference type="InterPro" id="IPR045028">
    <property type="entry name" value="DinG/Rad3-like"/>
</dbReference>
<comment type="cofactor">
    <cofactor evidence="1">
        <name>[4Fe-4S] cluster</name>
        <dbReference type="ChEBI" id="CHEBI:49883"/>
    </cofactor>
</comment>
<dbReference type="GO" id="GO:0005524">
    <property type="term" value="F:ATP binding"/>
    <property type="evidence" value="ECO:0007669"/>
    <property type="project" value="UniProtKB-KW"/>
</dbReference>
<dbReference type="Gene3D" id="3.40.50.300">
    <property type="entry name" value="P-loop containing nucleotide triphosphate hydrolases"/>
    <property type="match status" value="2"/>
</dbReference>
<evidence type="ECO:0000259" key="15">
    <source>
        <dbReference type="PROSITE" id="PS51193"/>
    </source>
</evidence>
<dbReference type="PANTHER" id="PTHR11472:SF34">
    <property type="entry name" value="REGULATOR OF TELOMERE ELONGATION HELICASE 1"/>
    <property type="match status" value="1"/>
</dbReference>
<dbReference type="SMART" id="SM00487">
    <property type="entry name" value="DEXDc"/>
    <property type="match status" value="1"/>
</dbReference>
<name>A0A6G6SKD5_PROVU</name>
<reference evidence="16 17" key="1">
    <citation type="submission" date="2020-01" db="EMBL/GenBank/DDBJ databases">
        <title>The genomic epidemiology of tigecycline resistance gene tet(X) variants in a swine farm in China.</title>
        <authorList>
            <person name="Peng K."/>
            <person name="Li R."/>
        </authorList>
    </citation>
    <scope>NUCLEOTIDE SEQUENCE [LARGE SCALE GENOMIC DNA]</scope>
    <source>
        <strain evidence="16 17">ZN3</strain>
    </source>
</reference>
<evidence type="ECO:0000256" key="12">
    <source>
        <dbReference type="ARBA" id="ARBA00044969"/>
    </source>
</evidence>
<dbReference type="GO" id="GO:0003677">
    <property type="term" value="F:DNA binding"/>
    <property type="evidence" value="ECO:0007669"/>
    <property type="project" value="UniProtKB-KW"/>
</dbReference>
<dbReference type="FunFam" id="3.40.50.300:FF:000466">
    <property type="entry name" value="ATP-dependent DNA helicase"/>
    <property type="match status" value="1"/>
</dbReference>
<keyword evidence="9" id="KW-0238">DNA-binding</keyword>
<organism evidence="16 17">
    <name type="scientific">Proteus vulgaris</name>
    <dbReference type="NCBI Taxonomy" id="585"/>
    <lineage>
        <taxon>Bacteria</taxon>
        <taxon>Pseudomonadati</taxon>
        <taxon>Pseudomonadota</taxon>
        <taxon>Gammaproteobacteria</taxon>
        <taxon>Enterobacterales</taxon>
        <taxon>Morganellaceae</taxon>
        <taxon>Proteus</taxon>
    </lineage>
</organism>
<dbReference type="GO" id="GO:0046872">
    <property type="term" value="F:metal ion binding"/>
    <property type="evidence" value="ECO:0007669"/>
    <property type="project" value="UniProtKB-KW"/>
</dbReference>
<dbReference type="GO" id="GO:0043139">
    <property type="term" value="F:5'-3' DNA helicase activity"/>
    <property type="evidence" value="ECO:0007669"/>
    <property type="project" value="UniProtKB-EC"/>
</dbReference>
<evidence type="ECO:0000256" key="10">
    <source>
        <dbReference type="ARBA" id="ARBA00023235"/>
    </source>
</evidence>
<dbReference type="RefSeq" id="WP_082151759.1">
    <property type="nucleotide sequence ID" value="NZ_CP047344.1"/>
</dbReference>
<evidence type="ECO:0000256" key="8">
    <source>
        <dbReference type="ARBA" id="ARBA00023014"/>
    </source>
</evidence>
<evidence type="ECO:0000313" key="17">
    <source>
        <dbReference type="Proteomes" id="UP000503287"/>
    </source>
</evidence>
<protein>
    <recommendedName>
        <fullName evidence="14">ATP-dependent DNA helicase YoaA</fullName>
        <ecNumber evidence="12">5.6.2.3</ecNumber>
    </recommendedName>
</protein>